<keyword evidence="3" id="KW-1185">Reference proteome</keyword>
<dbReference type="AlphaFoldDB" id="A0A7M1SXG6"/>
<evidence type="ECO:0000313" key="2">
    <source>
        <dbReference type="EMBL" id="QOR72270.1"/>
    </source>
</evidence>
<dbReference type="KEGG" id="halt:IM660_08595"/>
<evidence type="ECO:0000256" key="1">
    <source>
        <dbReference type="SAM" id="MobiDB-lite"/>
    </source>
</evidence>
<sequence length="283" mass="29130">MSLTVRPVMEPMPSSPAPVQSRPPLDQLSEAATRLDAARRALATAESAVGVRARLGSAEKVVPLTPPAESDPGGRDSGQRVDLERAVDIPGGLAPLFPAGMCRGSAVQVLGSTSVLLSLAAAAAREGAWCAMVGLPDLGLAAAAELGLPLERTVVVPRPGPDLAAVLGALVDGVDVLVVGSTTALLDRERRTLGSRVRVREAVLLTAGPWPGADVVLKVDPGAWYGIGRGSGMLHSGEVTIAARHRRGDASLVVRARRSGNGWESAQTPALDMQRPGELVRAG</sequence>
<feature type="region of interest" description="Disordered" evidence="1">
    <location>
        <begin position="1"/>
        <end position="26"/>
    </location>
</feature>
<organism evidence="2 3">
    <name type="scientific">Ruania alkalisoli</name>
    <dbReference type="NCBI Taxonomy" id="2779775"/>
    <lineage>
        <taxon>Bacteria</taxon>
        <taxon>Bacillati</taxon>
        <taxon>Actinomycetota</taxon>
        <taxon>Actinomycetes</taxon>
        <taxon>Micrococcales</taxon>
        <taxon>Ruaniaceae</taxon>
        <taxon>Ruania</taxon>
    </lineage>
</organism>
<proteinExistence type="predicted"/>
<accession>A0A7M1SXG6</accession>
<name>A0A7M1SXG6_9MICO</name>
<feature type="region of interest" description="Disordered" evidence="1">
    <location>
        <begin position="60"/>
        <end position="80"/>
    </location>
</feature>
<dbReference type="EMBL" id="CP063169">
    <property type="protein sequence ID" value="QOR72270.1"/>
    <property type="molecule type" value="Genomic_DNA"/>
</dbReference>
<gene>
    <name evidence="2" type="ORF">IM660_08595</name>
</gene>
<reference evidence="2 3" key="1">
    <citation type="submission" date="2020-10" db="EMBL/GenBank/DDBJ databases">
        <title>Haloactinobacterium sp. RN3S43, a bacterium isolated from saline soil.</title>
        <authorList>
            <person name="Sun J.-Q."/>
        </authorList>
    </citation>
    <scope>NUCLEOTIDE SEQUENCE [LARGE SCALE GENOMIC DNA]</scope>
    <source>
        <strain evidence="2 3">RN3S43</strain>
    </source>
</reference>
<evidence type="ECO:0000313" key="3">
    <source>
        <dbReference type="Proteomes" id="UP000593758"/>
    </source>
</evidence>
<dbReference type="Proteomes" id="UP000593758">
    <property type="component" value="Chromosome"/>
</dbReference>
<dbReference type="RefSeq" id="WP_193498910.1">
    <property type="nucleotide sequence ID" value="NZ_CP063169.1"/>
</dbReference>
<protein>
    <submittedName>
        <fullName evidence="2">Uncharacterized protein</fullName>
    </submittedName>
</protein>